<dbReference type="SMART" id="SM00054">
    <property type="entry name" value="EFh"/>
    <property type="match status" value="5"/>
</dbReference>
<keyword evidence="2" id="KW-0677">Repeat</keyword>
<dbReference type="AlphaFoldDB" id="A0ABD0LZR5"/>
<dbReference type="Pfam" id="PF13202">
    <property type="entry name" value="EF-hand_5"/>
    <property type="match status" value="6"/>
</dbReference>
<accession>A0ABD0LZR5</accession>
<evidence type="ECO:0000313" key="7">
    <source>
        <dbReference type="Proteomes" id="UP001519460"/>
    </source>
</evidence>
<keyword evidence="1" id="KW-0479">Metal-binding</keyword>
<feature type="domain" description="EF-hand" evidence="5">
    <location>
        <begin position="296"/>
        <end position="331"/>
    </location>
</feature>
<reference evidence="6 7" key="1">
    <citation type="journal article" date="2023" name="Sci. Data">
        <title>Genome assembly of the Korean intertidal mud-creeper Batillaria attramentaria.</title>
        <authorList>
            <person name="Patra A.K."/>
            <person name="Ho P.T."/>
            <person name="Jun S."/>
            <person name="Lee S.J."/>
            <person name="Kim Y."/>
            <person name="Won Y.J."/>
        </authorList>
    </citation>
    <scope>NUCLEOTIDE SEQUENCE [LARGE SCALE GENOMIC DNA]</scope>
    <source>
        <strain evidence="6">Wonlab-2016</strain>
    </source>
</reference>
<proteinExistence type="predicted"/>
<feature type="chain" id="PRO_5044871839" description="EF-hand domain-containing protein" evidence="4">
    <location>
        <begin position="18"/>
        <end position="399"/>
    </location>
</feature>
<dbReference type="EMBL" id="JACVVK020000012">
    <property type="protein sequence ID" value="KAK7505100.1"/>
    <property type="molecule type" value="Genomic_DNA"/>
</dbReference>
<dbReference type="PANTHER" id="PTHR10827:SF98">
    <property type="entry name" value="45 KDA CALCIUM-BINDING PROTEIN"/>
    <property type="match status" value="1"/>
</dbReference>
<feature type="domain" description="EF-hand" evidence="5">
    <location>
        <begin position="332"/>
        <end position="367"/>
    </location>
</feature>
<evidence type="ECO:0000259" key="5">
    <source>
        <dbReference type="PROSITE" id="PS50222"/>
    </source>
</evidence>
<feature type="domain" description="EF-hand" evidence="5">
    <location>
        <begin position="186"/>
        <end position="221"/>
    </location>
</feature>
<keyword evidence="7" id="KW-1185">Reference proteome</keyword>
<dbReference type="InterPro" id="IPR002048">
    <property type="entry name" value="EF_hand_dom"/>
</dbReference>
<dbReference type="PROSITE" id="PS00018">
    <property type="entry name" value="EF_HAND_1"/>
    <property type="match status" value="4"/>
</dbReference>
<keyword evidence="3" id="KW-0106">Calcium</keyword>
<feature type="domain" description="EF-hand" evidence="5">
    <location>
        <begin position="34"/>
        <end position="58"/>
    </location>
</feature>
<feature type="signal peptide" evidence="4">
    <location>
        <begin position="1"/>
        <end position="17"/>
    </location>
</feature>
<dbReference type="SUPFAM" id="SSF47473">
    <property type="entry name" value="EF-hand"/>
    <property type="match status" value="3"/>
</dbReference>
<organism evidence="6 7">
    <name type="scientific">Batillaria attramentaria</name>
    <dbReference type="NCBI Taxonomy" id="370345"/>
    <lineage>
        <taxon>Eukaryota</taxon>
        <taxon>Metazoa</taxon>
        <taxon>Spiralia</taxon>
        <taxon>Lophotrochozoa</taxon>
        <taxon>Mollusca</taxon>
        <taxon>Gastropoda</taxon>
        <taxon>Caenogastropoda</taxon>
        <taxon>Sorbeoconcha</taxon>
        <taxon>Cerithioidea</taxon>
        <taxon>Batillariidae</taxon>
        <taxon>Batillaria</taxon>
    </lineage>
</organism>
<dbReference type="Gene3D" id="1.10.238.10">
    <property type="entry name" value="EF-hand"/>
    <property type="match status" value="5"/>
</dbReference>
<keyword evidence="4" id="KW-0732">Signal</keyword>
<dbReference type="GO" id="GO:0046872">
    <property type="term" value="F:metal ion binding"/>
    <property type="evidence" value="ECO:0007669"/>
    <property type="project" value="UniProtKB-KW"/>
</dbReference>
<dbReference type="Proteomes" id="UP001519460">
    <property type="component" value="Unassembled WGS sequence"/>
</dbReference>
<comment type="caution">
    <text evidence="6">The sequence shown here is derived from an EMBL/GenBank/DDBJ whole genome shotgun (WGS) entry which is preliminary data.</text>
</comment>
<dbReference type="InterPro" id="IPR011992">
    <property type="entry name" value="EF-hand-dom_pair"/>
</dbReference>
<dbReference type="InterPro" id="IPR018247">
    <property type="entry name" value="EF_Hand_1_Ca_BS"/>
</dbReference>
<sequence>GCKLLFFAVALLAGVCAQTENMDMFGLINLLYWKADQNRDGVVSPDELADIWHGFDQNNDSDVTLAEFAPLWQELTGMGDELTRAYFYLTDLDDNGKIDGNDLPAVYGRFDLNGDGSVAAEEFNLKWQMLYREAPFGVLYLRADTNKDDDLTRDEFAHLFSSLSNNTDGSVTRQEFEDGWTSNKFGSVSDADGLINNLDTNHDGVVTPTEVKSVFPTYDVSKNGNMELDELIAQTTKQNDWNRTTPGEIRSCVIYVMFVKFVEYIKYAPPLVSGSSEPQREALLFNAADLDHDGQLTEADLKQIFLDFDSDHNGNVTEDEFRVDWTSVFHLGNAEEAKTLFDRADIDEDGVITSQDLPGIYSFFDMNGDGMVDMNEFLTQWGDLSLNAPDTVVITPETP</sequence>
<name>A0ABD0LZR5_9CAEN</name>
<evidence type="ECO:0000313" key="6">
    <source>
        <dbReference type="EMBL" id="KAK7505100.1"/>
    </source>
</evidence>
<evidence type="ECO:0000256" key="1">
    <source>
        <dbReference type="ARBA" id="ARBA00022723"/>
    </source>
</evidence>
<feature type="non-terminal residue" evidence="6">
    <location>
        <position position="1"/>
    </location>
</feature>
<evidence type="ECO:0000256" key="3">
    <source>
        <dbReference type="ARBA" id="ARBA00022837"/>
    </source>
</evidence>
<dbReference type="PANTHER" id="PTHR10827">
    <property type="entry name" value="RETICULOCALBIN"/>
    <property type="match status" value="1"/>
</dbReference>
<gene>
    <name evidence="6" type="ORF">BaRGS_00003670</name>
</gene>
<evidence type="ECO:0000256" key="2">
    <source>
        <dbReference type="ARBA" id="ARBA00022737"/>
    </source>
</evidence>
<evidence type="ECO:0000256" key="4">
    <source>
        <dbReference type="SAM" id="SignalP"/>
    </source>
</evidence>
<dbReference type="PROSITE" id="PS50222">
    <property type="entry name" value="EF_HAND_2"/>
    <property type="match status" value="4"/>
</dbReference>
<protein>
    <recommendedName>
        <fullName evidence="5">EF-hand domain-containing protein</fullName>
    </recommendedName>
</protein>